<dbReference type="EMBL" id="HBIX01006217">
    <property type="protein sequence ID" value="CAE0712160.1"/>
    <property type="molecule type" value="Transcribed_RNA"/>
</dbReference>
<name>A0A7S4ADR3_9STRA</name>
<organism evidence="3">
    <name type="scientific">Pseudo-nitzschia australis</name>
    <dbReference type="NCBI Taxonomy" id="44445"/>
    <lineage>
        <taxon>Eukaryota</taxon>
        <taxon>Sar</taxon>
        <taxon>Stramenopiles</taxon>
        <taxon>Ochrophyta</taxon>
        <taxon>Bacillariophyta</taxon>
        <taxon>Bacillariophyceae</taxon>
        <taxon>Bacillariophycidae</taxon>
        <taxon>Bacillariales</taxon>
        <taxon>Bacillariaceae</taxon>
        <taxon>Pseudo-nitzschia</taxon>
    </lineage>
</organism>
<proteinExistence type="predicted"/>
<feature type="compositionally biased region" description="Low complexity" evidence="1">
    <location>
        <begin position="238"/>
        <end position="249"/>
    </location>
</feature>
<gene>
    <name evidence="3" type="ORF">PAUS00366_LOCUS4912</name>
</gene>
<evidence type="ECO:0008006" key="4">
    <source>
        <dbReference type="Google" id="ProtNLM"/>
    </source>
</evidence>
<feature type="compositionally biased region" description="Polar residues" evidence="1">
    <location>
        <begin position="189"/>
        <end position="203"/>
    </location>
</feature>
<feature type="signal peptide" evidence="2">
    <location>
        <begin position="1"/>
        <end position="24"/>
    </location>
</feature>
<feature type="compositionally biased region" description="Low complexity" evidence="1">
    <location>
        <begin position="281"/>
        <end position="290"/>
    </location>
</feature>
<feature type="compositionally biased region" description="Pro residues" evidence="1">
    <location>
        <begin position="224"/>
        <end position="237"/>
    </location>
</feature>
<feature type="region of interest" description="Disordered" evidence="1">
    <location>
        <begin position="185"/>
        <end position="348"/>
    </location>
</feature>
<reference evidence="3" key="1">
    <citation type="submission" date="2021-01" db="EMBL/GenBank/DDBJ databases">
        <authorList>
            <person name="Corre E."/>
            <person name="Pelletier E."/>
            <person name="Niang G."/>
            <person name="Scheremetjew M."/>
            <person name="Finn R."/>
            <person name="Kale V."/>
            <person name="Holt S."/>
            <person name="Cochrane G."/>
            <person name="Meng A."/>
            <person name="Brown T."/>
            <person name="Cohen L."/>
        </authorList>
    </citation>
    <scope>NUCLEOTIDE SEQUENCE</scope>
    <source>
        <strain evidence="3">10249 10 AB</strain>
    </source>
</reference>
<evidence type="ECO:0000256" key="1">
    <source>
        <dbReference type="SAM" id="MobiDB-lite"/>
    </source>
</evidence>
<feature type="compositionally biased region" description="Pro residues" evidence="1">
    <location>
        <begin position="250"/>
        <end position="261"/>
    </location>
</feature>
<sequence length="348" mass="35921">MKLPKPLVVPLFLQFLSLVGTAMANLRNVLLEHDGVQAQSYRGDPTRLLRNAYVATNDGDERRLQPLQQERPTPAPVLPTARDITVSPTIEPIVQTMTTTPPLPTEDPGGKGGYYGGKGGKGGYYGSKGGKGGNYGSKGGKGQKGQKGKYYSPCNNSVTGKDGKGAHTGLAVVFVGRMNGGNCADGTESPYSSPTEASTSPHSDQADLPAPFSLSPTSSIPSPTSSPTPRPTSPPTLNPTQSPTLNPTSSPTPRPTSPPTLNPTQSPTLNPTQSPTPSPTQSPVASTPQLPLTPNPTPLPTLDPSSSSSSSISQSSSFSSTSESSLDEDAEKSNDDGNDPAGTVGNPF</sequence>
<accession>A0A7S4ADR3</accession>
<feature type="region of interest" description="Disordered" evidence="1">
    <location>
        <begin position="56"/>
        <end position="80"/>
    </location>
</feature>
<feature type="compositionally biased region" description="Low complexity" evidence="1">
    <location>
        <begin position="262"/>
        <end position="273"/>
    </location>
</feature>
<feature type="compositionally biased region" description="Low complexity" evidence="1">
    <location>
        <begin position="211"/>
        <end position="223"/>
    </location>
</feature>
<protein>
    <recommendedName>
        <fullName evidence="4">Subtilisin</fullName>
    </recommendedName>
</protein>
<keyword evidence="2" id="KW-0732">Signal</keyword>
<dbReference type="AlphaFoldDB" id="A0A7S4ADR3"/>
<feature type="chain" id="PRO_5031461469" description="Subtilisin" evidence="2">
    <location>
        <begin position="25"/>
        <end position="348"/>
    </location>
</feature>
<evidence type="ECO:0000256" key="2">
    <source>
        <dbReference type="SAM" id="SignalP"/>
    </source>
</evidence>
<feature type="compositionally biased region" description="Pro residues" evidence="1">
    <location>
        <begin position="291"/>
        <end position="301"/>
    </location>
</feature>
<evidence type="ECO:0000313" key="3">
    <source>
        <dbReference type="EMBL" id="CAE0712160.1"/>
    </source>
</evidence>
<feature type="compositionally biased region" description="Low complexity" evidence="1">
    <location>
        <begin position="302"/>
        <end position="324"/>
    </location>
</feature>